<accession>A0A918KKP1</accession>
<dbReference type="InterPro" id="IPR036291">
    <property type="entry name" value="NAD(P)-bd_dom_sf"/>
</dbReference>
<evidence type="ECO:0000256" key="1">
    <source>
        <dbReference type="ARBA" id="ARBA00022531"/>
    </source>
</evidence>
<sequence>MSRVLVAGATGYLGRHLVAELKARGHWVRVLARPGSRLGALEDQADDVFRGQATDVDTLTGLMDGIDIVYSSLGITRPRDGLTYRQVDYQANLNLLRLAVAASVRRFCYVSVFNGRALRHQALVGAKEAFVDALEASPLAATIIRPNGYFSDLMVFLDMARRGRVWLVGRGDVRINPISGVDLARVCCDACENGEKEVDCGGPEVLTQREIGELAFKALGKTPRFGRIPLGLLRALVRLLRWFTPVTVYGPVEFFVGAAGQTMVSPRFGRNRLADAFQEAVEPNKNTEVTQ</sequence>
<evidence type="ECO:0000256" key="2">
    <source>
        <dbReference type="ARBA" id="ARBA00023276"/>
    </source>
</evidence>
<comment type="caution">
    <text evidence="4">The sequence shown here is derived from an EMBL/GenBank/DDBJ whole genome shotgun (WGS) entry which is preliminary data.</text>
</comment>
<gene>
    <name evidence="4" type="ORF">GCM10007392_39140</name>
</gene>
<dbReference type="EMBL" id="BMXR01000011">
    <property type="protein sequence ID" value="GGX67660.1"/>
    <property type="molecule type" value="Genomic_DNA"/>
</dbReference>
<dbReference type="InterPro" id="IPR016040">
    <property type="entry name" value="NAD(P)-bd_dom"/>
</dbReference>
<dbReference type="InterPro" id="IPR044256">
    <property type="entry name" value="HCF244-like"/>
</dbReference>
<dbReference type="RefSeq" id="WP_189611908.1">
    <property type="nucleotide sequence ID" value="NZ_BMXR01000011.1"/>
</dbReference>
<reference evidence="4" key="2">
    <citation type="submission" date="2020-09" db="EMBL/GenBank/DDBJ databases">
        <authorList>
            <person name="Sun Q."/>
            <person name="Kim S."/>
        </authorList>
    </citation>
    <scope>NUCLEOTIDE SEQUENCE</scope>
    <source>
        <strain evidence="4">KCTC 22169</strain>
    </source>
</reference>
<dbReference type="Proteomes" id="UP000626148">
    <property type="component" value="Unassembled WGS sequence"/>
</dbReference>
<dbReference type="PANTHER" id="PTHR47128">
    <property type="match status" value="1"/>
</dbReference>
<evidence type="ECO:0000313" key="4">
    <source>
        <dbReference type="EMBL" id="GGX67660.1"/>
    </source>
</evidence>
<dbReference type="SUPFAM" id="SSF51735">
    <property type="entry name" value="NAD(P)-binding Rossmann-fold domains"/>
    <property type="match status" value="1"/>
</dbReference>
<keyword evidence="2" id="KW-0604">Photosystem II</keyword>
<dbReference type="GO" id="GO:0009523">
    <property type="term" value="C:photosystem II"/>
    <property type="evidence" value="ECO:0007669"/>
    <property type="project" value="UniProtKB-KW"/>
</dbReference>
<evidence type="ECO:0000259" key="3">
    <source>
        <dbReference type="Pfam" id="PF13460"/>
    </source>
</evidence>
<dbReference type="CDD" id="cd05243">
    <property type="entry name" value="SDR_a5"/>
    <property type="match status" value="1"/>
</dbReference>
<proteinExistence type="predicted"/>
<dbReference type="Pfam" id="PF13460">
    <property type="entry name" value="NAD_binding_10"/>
    <property type="match status" value="1"/>
</dbReference>
<dbReference type="GO" id="GO:0015979">
    <property type="term" value="P:photosynthesis"/>
    <property type="evidence" value="ECO:0007669"/>
    <property type="project" value="UniProtKB-KW"/>
</dbReference>
<keyword evidence="5" id="KW-1185">Reference proteome</keyword>
<name>A0A918KKP1_9GAMM</name>
<reference evidence="4" key="1">
    <citation type="journal article" date="2014" name="Int. J. Syst. Evol. Microbiol.">
        <title>Complete genome sequence of Corynebacterium casei LMG S-19264T (=DSM 44701T), isolated from a smear-ripened cheese.</title>
        <authorList>
            <consortium name="US DOE Joint Genome Institute (JGI-PGF)"/>
            <person name="Walter F."/>
            <person name="Albersmeier A."/>
            <person name="Kalinowski J."/>
            <person name="Ruckert C."/>
        </authorList>
    </citation>
    <scope>NUCLEOTIDE SEQUENCE</scope>
    <source>
        <strain evidence="4">KCTC 22169</strain>
    </source>
</reference>
<dbReference type="AlphaFoldDB" id="A0A918KKP1"/>
<feature type="domain" description="NAD(P)-binding" evidence="3">
    <location>
        <begin position="8"/>
        <end position="191"/>
    </location>
</feature>
<protein>
    <submittedName>
        <fullName evidence="4">3-beta hydroxysteroid dehydrogenase</fullName>
    </submittedName>
</protein>
<keyword evidence="1" id="KW-0602">Photosynthesis</keyword>
<dbReference type="PANTHER" id="PTHR47128:SF2">
    <property type="entry name" value="PROTEIN HIGH CHLOROPHYLL FLUORESCENCE PHENOTYPE 244, CHLOROPLASTIC"/>
    <property type="match status" value="1"/>
</dbReference>
<dbReference type="Gene3D" id="3.40.50.720">
    <property type="entry name" value="NAD(P)-binding Rossmann-like Domain"/>
    <property type="match status" value="1"/>
</dbReference>
<organism evidence="4 5">
    <name type="scientific">Saccharospirillum salsuginis</name>
    <dbReference type="NCBI Taxonomy" id="418750"/>
    <lineage>
        <taxon>Bacteria</taxon>
        <taxon>Pseudomonadati</taxon>
        <taxon>Pseudomonadota</taxon>
        <taxon>Gammaproteobacteria</taxon>
        <taxon>Oceanospirillales</taxon>
        <taxon>Saccharospirillaceae</taxon>
        <taxon>Saccharospirillum</taxon>
    </lineage>
</organism>
<evidence type="ECO:0000313" key="5">
    <source>
        <dbReference type="Proteomes" id="UP000626148"/>
    </source>
</evidence>